<dbReference type="GO" id="GO:0031177">
    <property type="term" value="F:phosphopantetheine binding"/>
    <property type="evidence" value="ECO:0007669"/>
    <property type="project" value="InterPro"/>
</dbReference>
<feature type="domain" description="Carrier" evidence="6">
    <location>
        <begin position="1026"/>
        <end position="1101"/>
    </location>
</feature>
<dbReference type="Pfam" id="PF00550">
    <property type="entry name" value="PP-binding"/>
    <property type="match status" value="1"/>
</dbReference>
<keyword evidence="4" id="KW-0597">Phosphoprotein</keyword>
<name>A0A1I1SMV5_9BURK</name>
<sequence>MSDSLLSERRARLSSAQLAQLQQRLRASPQGNAGSGPIRTPDAARISHSGLPDGAQAPMSWAQQGQWFLWRMEPGNTAYHVGGGLDLGGALDMGCLQSALQGLLQRHEALRTVFGEASDGTPWQRVLPAVSIDLACDDFSALPSAERASRLEEIAQKVCATPFDLRAGPLLRCMLVKLAPQEHRLLLMMHHIISDAWTVERILDEWAQGYAAALRGEAQPVQTSLPELRYVDFAAWQRGWLQGEEAQQQSTYWQRQLAQEAPVLQIGRADSDAGAASVAAQWILDVEPVLADGLRKRARAQGSTLFCALLASFHAVLFRHAGHALQRVGVPVAGRNRPETAGVAGIFINTVVMQARVSPSMPLAELLTQVHATALEAREHEDLPFEHLVQVLRPDRGAEGAGLFQVMFNHLGEGDRPLGGWPGLKVQRVDLGLRAAPFALTLETMERAGGGLRAAFRYDAGRLSAQHVQHLAEHYRCMLQALAGDASRPVGEVPMLGEAEAACLERWSVNGSRAGDGVPVHRLFERQAARCPDAPALVFGDGQWSYAELNHRANRLAHRLRALGARPGTLVGVALPRGLELVQALLAVMKAGAAYVPLDPELPPDRLAYLLGDCMPTLVLADAGSRGRLPARPAQPVVLLPLDEPGAGTSIAGLDGNPLVELHGEDLAYVIYTSGSTGRPKGAANRHGALANRIDWMQQAYGIGPGDTVLQKTPFGFDVSVWEFFWPLAAGARLAVAPPGAHREPRQLQALFMRHAVTTVHFVPSMLQAFLAQAEPSACASLRHIVCSGEALPAEARQRVFALLPGVGLHNLYGPTEAAIDVTHWTCGAAERGAVPIGRPIAGLSTRVLDAALQPVPLGATGELCLGGIGLARGYVRRPGLTAERFVADPFEAGQRLYRTGDLVRWREDGVLEYLGRLDHQVKIRGQRIELGEIEARLLACPGVREAVVVAAATPSGTALAAYCSAHVGAVLDVAALRERLASDLPDAMVPAQIVVLDTLPLNANGKVDRKSLPALRPAEPAVHVPAQGAVEAALAGMWCELLGLPRVGRTDHFFELGGHSLMAMQLVARVQAGLQVELSVRDVFLHPVLASLARRVDEILPQRPVADALSRLDAFIDDMETAR</sequence>
<dbReference type="InterPro" id="IPR045851">
    <property type="entry name" value="AMP-bd_C_sf"/>
</dbReference>
<dbReference type="NCBIfam" id="TIGR01733">
    <property type="entry name" value="AA-adenyl-dom"/>
    <property type="match status" value="1"/>
</dbReference>
<dbReference type="Gene3D" id="2.30.38.10">
    <property type="entry name" value="Luciferase, Domain 3"/>
    <property type="match status" value="1"/>
</dbReference>
<evidence type="ECO:0000256" key="1">
    <source>
        <dbReference type="ARBA" id="ARBA00001957"/>
    </source>
</evidence>
<dbReference type="SMART" id="SM00823">
    <property type="entry name" value="PKS_PP"/>
    <property type="match status" value="1"/>
</dbReference>
<dbReference type="SUPFAM" id="SSF52777">
    <property type="entry name" value="CoA-dependent acyltransferases"/>
    <property type="match status" value="2"/>
</dbReference>
<dbReference type="Pfam" id="PF00501">
    <property type="entry name" value="AMP-binding"/>
    <property type="match status" value="1"/>
</dbReference>
<dbReference type="RefSeq" id="WP_092950042.1">
    <property type="nucleotide sequence ID" value="NZ_FOMQ01000002.1"/>
</dbReference>
<dbReference type="FunFam" id="3.40.50.980:FF:000001">
    <property type="entry name" value="Non-ribosomal peptide synthetase"/>
    <property type="match status" value="1"/>
</dbReference>
<keyword evidence="8" id="KW-1185">Reference proteome</keyword>
<dbReference type="FunFam" id="3.40.50.980:FF:000002">
    <property type="entry name" value="Enterobactin synthetase component F"/>
    <property type="match status" value="1"/>
</dbReference>
<dbReference type="Proteomes" id="UP000199517">
    <property type="component" value="Unassembled WGS sequence"/>
</dbReference>
<dbReference type="SUPFAM" id="SSF47336">
    <property type="entry name" value="ACP-like"/>
    <property type="match status" value="1"/>
</dbReference>
<dbReference type="InterPro" id="IPR036736">
    <property type="entry name" value="ACP-like_sf"/>
</dbReference>
<evidence type="ECO:0000256" key="2">
    <source>
        <dbReference type="ARBA" id="ARBA00006432"/>
    </source>
</evidence>
<comment type="similarity">
    <text evidence="2">Belongs to the ATP-dependent AMP-binding enzyme family.</text>
</comment>
<dbReference type="InterPro" id="IPR000873">
    <property type="entry name" value="AMP-dep_synth/lig_dom"/>
</dbReference>
<dbReference type="Gene3D" id="3.30.300.30">
    <property type="match status" value="1"/>
</dbReference>
<dbReference type="FunFam" id="3.30.300.30:FF:000010">
    <property type="entry name" value="Enterobactin synthetase component F"/>
    <property type="match status" value="1"/>
</dbReference>
<dbReference type="GO" id="GO:0009239">
    <property type="term" value="P:enterobactin biosynthetic process"/>
    <property type="evidence" value="ECO:0007669"/>
    <property type="project" value="TreeGrafter"/>
</dbReference>
<evidence type="ECO:0000256" key="4">
    <source>
        <dbReference type="ARBA" id="ARBA00022553"/>
    </source>
</evidence>
<dbReference type="Gene3D" id="3.30.559.30">
    <property type="entry name" value="Nonribosomal peptide synthetase, condensation domain"/>
    <property type="match status" value="1"/>
</dbReference>
<keyword evidence="3" id="KW-0596">Phosphopantetheine</keyword>
<dbReference type="Pfam" id="PF13193">
    <property type="entry name" value="AMP-binding_C"/>
    <property type="match status" value="1"/>
</dbReference>
<feature type="region of interest" description="Disordered" evidence="5">
    <location>
        <begin position="24"/>
        <end position="57"/>
    </location>
</feature>
<dbReference type="PROSITE" id="PS50075">
    <property type="entry name" value="CARRIER"/>
    <property type="match status" value="1"/>
</dbReference>
<dbReference type="InterPro" id="IPR001242">
    <property type="entry name" value="Condensation_dom"/>
</dbReference>
<dbReference type="Gene3D" id="3.40.50.980">
    <property type="match status" value="2"/>
</dbReference>
<protein>
    <submittedName>
        <fullName evidence="7">Amino acid adenylation domain-containing protein</fullName>
    </submittedName>
</protein>
<dbReference type="Gene3D" id="1.10.1200.10">
    <property type="entry name" value="ACP-like"/>
    <property type="match status" value="1"/>
</dbReference>
<dbReference type="Gene3D" id="3.30.559.10">
    <property type="entry name" value="Chloramphenicol acetyltransferase-like domain"/>
    <property type="match status" value="1"/>
</dbReference>
<dbReference type="FunFam" id="3.40.50.12780:FF:000012">
    <property type="entry name" value="Non-ribosomal peptide synthetase"/>
    <property type="match status" value="1"/>
</dbReference>
<dbReference type="InterPro" id="IPR025110">
    <property type="entry name" value="AMP-bd_C"/>
</dbReference>
<gene>
    <name evidence="7" type="ORF">SAMN04489710_102331</name>
</gene>
<dbReference type="InterPro" id="IPR009081">
    <property type="entry name" value="PP-bd_ACP"/>
</dbReference>
<dbReference type="AlphaFoldDB" id="A0A1I1SMV5"/>
<dbReference type="FunFam" id="1.10.1200.10:FF:000005">
    <property type="entry name" value="Nonribosomal peptide synthetase 1"/>
    <property type="match status" value="1"/>
</dbReference>
<dbReference type="GO" id="GO:0009366">
    <property type="term" value="C:enterobactin synthetase complex"/>
    <property type="evidence" value="ECO:0007669"/>
    <property type="project" value="TreeGrafter"/>
</dbReference>
<dbReference type="InterPro" id="IPR006162">
    <property type="entry name" value="Ppantetheine_attach_site"/>
</dbReference>
<reference evidence="8" key="1">
    <citation type="submission" date="2016-10" db="EMBL/GenBank/DDBJ databases">
        <authorList>
            <person name="Varghese N."/>
            <person name="Submissions S."/>
        </authorList>
    </citation>
    <scope>NUCLEOTIDE SEQUENCE [LARGE SCALE GENOMIC DNA]</scope>
    <source>
        <strain evidence="8">DSM 7481</strain>
    </source>
</reference>
<dbReference type="CDD" id="cd17646">
    <property type="entry name" value="A_NRPS_AB3403-like"/>
    <property type="match status" value="1"/>
</dbReference>
<dbReference type="InterPro" id="IPR020845">
    <property type="entry name" value="AMP-binding_CS"/>
</dbReference>
<dbReference type="SUPFAM" id="SSF56801">
    <property type="entry name" value="Acetyl-CoA synthetase-like"/>
    <property type="match status" value="1"/>
</dbReference>
<dbReference type="PANTHER" id="PTHR45527:SF1">
    <property type="entry name" value="FATTY ACID SYNTHASE"/>
    <property type="match status" value="1"/>
</dbReference>
<proteinExistence type="inferred from homology"/>
<dbReference type="PANTHER" id="PTHR45527">
    <property type="entry name" value="NONRIBOSOMAL PEPTIDE SYNTHETASE"/>
    <property type="match status" value="1"/>
</dbReference>
<dbReference type="CDD" id="cd19531">
    <property type="entry name" value="LCL_NRPS-like"/>
    <property type="match status" value="1"/>
</dbReference>
<dbReference type="Pfam" id="PF00668">
    <property type="entry name" value="Condensation"/>
    <property type="match status" value="1"/>
</dbReference>
<dbReference type="GO" id="GO:0047527">
    <property type="term" value="F:2,3-dihydroxybenzoate-serine ligase activity"/>
    <property type="evidence" value="ECO:0007669"/>
    <property type="project" value="TreeGrafter"/>
</dbReference>
<dbReference type="OrthoDB" id="6297021at2"/>
<evidence type="ECO:0000313" key="7">
    <source>
        <dbReference type="EMBL" id="SFD47786.1"/>
    </source>
</evidence>
<dbReference type="InterPro" id="IPR020806">
    <property type="entry name" value="PKS_PP-bd"/>
</dbReference>
<accession>A0A1I1SMV5</accession>
<evidence type="ECO:0000256" key="5">
    <source>
        <dbReference type="SAM" id="MobiDB-lite"/>
    </source>
</evidence>
<organism evidence="7 8">
    <name type="scientific">Paracidovorax konjaci</name>
    <dbReference type="NCBI Taxonomy" id="32040"/>
    <lineage>
        <taxon>Bacteria</taxon>
        <taxon>Pseudomonadati</taxon>
        <taxon>Pseudomonadota</taxon>
        <taxon>Betaproteobacteria</taxon>
        <taxon>Burkholderiales</taxon>
        <taxon>Comamonadaceae</taxon>
        <taxon>Paracidovorax</taxon>
    </lineage>
</organism>
<dbReference type="GO" id="GO:0043041">
    <property type="term" value="P:amino acid activation for nonribosomal peptide biosynthetic process"/>
    <property type="evidence" value="ECO:0007669"/>
    <property type="project" value="TreeGrafter"/>
</dbReference>
<dbReference type="GO" id="GO:0005829">
    <property type="term" value="C:cytosol"/>
    <property type="evidence" value="ECO:0007669"/>
    <property type="project" value="TreeGrafter"/>
</dbReference>
<dbReference type="STRING" id="32040.SAMN04489710_102331"/>
<dbReference type="PROSITE" id="PS00455">
    <property type="entry name" value="AMP_BINDING"/>
    <property type="match status" value="1"/>
</dbReference>
<dbReference type="FunFam" id="2.30.38.10:FF:000001">
    <property type="entry name" value="Non-ribosomal peptide synthetase PvdI"/>
    <property type="match status" value="1"/>
</dbReference>
<dbReference type="EMBL" id="FOMQ01000002">
    <property type="protein sequence ID" value="SFD47786.1"/>
    <property type="molecule type" value="Genomic_DNA"/>
</dbReference>
<dbReference type="PROSITE" id="PS00012">
    <property type="entry name" value="PHOSPHOPANTETHEINE"/>
    <property type="match status" value="1"/>
</dbReference>
<evidence type="ECO:0000256" key="3">
    <source>
        <dbReference type="ARBA" id="ARBA00022450"/>
    </source>
</evidence>
<evidence type="ECO:0000259" key="6">
    <source>
        <dbReference type="PROSITE" id="PS50075"/>
    </source>
</evidence>
<dbReference type="InterPro" id="IPR023213">
    <property type="entry name" value="CAT-like_dom_sf"/>
</dbReference>
<comment type="cofactor">
    <cofactor evidence="1">
        <name>pantetheine 4'-phosphate</name>
        <dbReference type="ChEBI" id="CHEBI:47942"/>
    </cofactor>
</comment>
<evidence type="ECO:0000313" key="8">
    <source>
        <dbReference type="Proteomes" id="UP000199517"/>
    </source>
</evidence>
<dbReference type="InterPro" id="IPR010071">
    <property type="entry name" value="AA_adenyl_dom"/>
</dbReference>